<sequence length="580" mass="64196">MTVIIFSFGASPAVTHYEALPRLRGDEKVEVVVGPPYLGGRQSPGDQIGTTAYDIQQVCGGGGSAGHRLMVDDYGQAHIDWMWQDYPGQTMRYCAWNARFTDGTYYGETQASGSWSGYVQIDITRDSDPDSQRSVIAYQYDAGTGYYSWIDIDGVNLGGFWPNDPKTPGVADHIWPVICVANNNNILMATGDYNAAEHHLYLTTDLGETWMNIFNFDSCATLSYYLCASKNPTSQKVVFTHTQFITDSLAAGQLDNDVWYMISTDNGMTWGECINLTEYQPTDTMRACCDPYAIFDADDVLHIVWTVRKVDTAAYYQASKILHWDELNDTVTVVNSPSIYYNEPGGWWIGPSDGGNYGAWRVPADKPVLICDTTDNYLYCIWGGNDDYTDSSAAGYINDEIYGAFSTDRGLTWSDYVNLTNTRAPGAEPGACYDEDWATAHLTVVHDSIFVTYVEDKDAGSCPHGEGTLTENPVRCWVFPTSLITGACEESKEEPLPYDFEVYPNPFSRLLNVGFGKGRGLKNIEVTIFDVSGREVLKKRETSGISETVKLDTRDLACGVYFIGVEAGGGAEVRKVVKVK</sequence>
<dbReference type="InterPro" id="IPR026444">
    <property type="entry name" value="Secre_tail"/>
</dbReference>
<dbReference type="InterPro" id="IPR036278">
    <property type="entry name" value="Sialidase_sf"/>
</dbReference>
<evidence type="ECO:0000313" key="2">
    <source>
        <dbReference type="EMBL" id="HEC78478.1"/>
    </source>
</evidence>
<evidence type="ECO:0000259" key="1">
    <source>
        <dbReference type="Pfam" id="PF18962"/>
    </source>
</evidence>
<accession>A0A9C9K037</accession>
<protein>
    <submittedName>
        <fullName evidence="2">T9SS type A sorting domain-containing protein</fullName>
    </submittedName>
</protein>
<organism evidence="2 3">
    <name type="scientific">candidate division WOR-3 bacterium</name>
    <dbReference type="NCBI Taxonomy" id="2052148"/>
    <lineage>
        <taxon>Bacteria</taxon>
        <taxon>Bacteria division WOR-3</taxon>
    </lineage>
</organism>
<reference evidence="2" key="1">
    <citation type="journal article" date="2020" name="mSystems">
        <title>Genome- and Community-Level Interaction Insights into Carbon Utilization and Element Cycling Functions of Hydrothermarchaeota in Hydrothermal Sediment.</title>
        <authorList>
            <person name="Zhou Z."/>
            <person name="Liu Y."/>
            <person name="Xu W."/>
            <person name="Pan J."/>
            <person name="Luo Z.H."/>
            <person name="Li M."/>
        </authorList>
    </citation>
    <scope>NUCLEOTIDE SEQUENCE</scope>
    <source>
        <strain evidence="2">HyVt-388</strain>
    </source>
</reference>
<dbReference type="NCBIfam" id="TIGR04183">
    <property type="entry name" value="Por_Secre_tail"/>
    <property type="match status" value="1"/>
</dbReference>
<dbReference type="Proteomes" id="UP000885826">
    <property type="component" value="Unassembled WGS sequence"/>
</dbReference>
<proteinExistence type="predicted"/>
<gene>
    <name evidence="2" type="ORF">ENI34_04960</name>
</gene>
<feature type="domain" description="Secretion system C-terminal sorting" evidence="1">
    <location>
        <begin position="502"/>
        <end position="577"/>
    </location>
</feature>
<name>A0A9C9K037_UNCW3</name>
<comment type="caution">
    <text evidence="2">The sequence shown here is derived from an EMBL/GenBank/DDBJ whole genome shotgun (WGS) entry which is preliminary data.</text>
</comment>
<dbReference type="Pfam" id="PF18962">
    <property type="entry name" value="Por_Secre_tail"/>
    <property type="match status" value="1"/>
</dbReference>
<dbReference type="AlphaFoldDB" id="A0A9C9K037"/>
<dbReference type="EMBL" id="DRIG01000055">
    <property type="protein sequence ID" value="HEC78478.1"/>
    <property type="molecule type" value="Genomic_DNA"/>
</dbReference>
<dbReference type="SUPFAM" id="SSF50939">
    <property type="entry name" value="Sialidases"/>
    <property type="match status" value="1"/>
</dbReference>
<evidence type="ECO:0000313" key="3">
    <source>
        <dbReference type="Proteomes" id="UP000885826"/>
    </source>
</evidence>